<accession>A0A366IL62</accession>
<dbReference type="RefSeq" id="WP_113904009.1">
    <property type="nucleotide sequence ID" value="NZ_QNSB01000005.1"/>
</dbReference>
<keyword evidence="1" id="KW-0812">Transmembrane</keyword>
<feature type="transmembrane region" description="Helical" evidence="1">
    <location>
        <begin position="177"/>
        <end position="198"/>
    </location>
</feature>
<feature type="transmembrane region" description="Helical" evidence="1">
    <location>
        <begin position="210"/>
        <end position="231"/>
    </location>
</feature>
<reference evidence="2 3" key="1">
    <citation type="submission" date="2018-06" db="EMBL/GenBank/DDBJ databases">
        <title>Freshwater and sediment microbial communities from various areas in North America, analyzing microbe dynamics in response to fracking.</title>
        <authorList>
            <person name="Lamendella R."/>
        </authorList>
    </citation>
    <scope>NUCLEOTIDE SEQUENCE [LARGE SCALE GENOMIC DNA]</scope>
    <source>
        <strain evidence="2 3">3b_TX</strain>
    </source>
</reference>
<sequence length="238" mass="26106">MNRTREAFALITADRKSIIGVPLAFTGAAFLVVLGVGICFLLFSSDPNYRSGLSEGMKWSGAVFTVLGPLFATGALLMANTFELALGLSLTRREYTRAALCFYLVQAVIAAVVMTLVRQVEVATNGWGLSVRFFDVVYLGQGPWWQFAIQAFLVVLLGSLLLALITICGQRWRRTAWYSMGLGLLVVVAVVVLVAALDWNAFREFLALPWTAWMAILAIAGLVMTAALNAITRRYEIR</sequence>
<keyword evidence="1" id="KW-1133">Transmembrane helix</keyword>
<evidence type="ECO:0000313" key="3">
    <source>
        <dbReference type="Proteomes" id="UP000253509"/>
    </source>
</evidence>
<protein>
    <recommendedName>
        <fullName evidence="4">ABC-2 family transporter</fullName>
    </recommendedName>
</protein>
<feature type="transmembrane region" description="Helical" evidence="1">
    <location>
        <begin position="21"/>
        <end position="43"/>
    </location>
</feature>
<evidence type="ECO:0000313" key="2">
    <source>
        <dbReference type="EMBL" id="RBP71498.1"/>
    </source>
</evidence>
<feature type="transmembrane region" description="Helical" evidence="1">
    <location>
        <begin position="144"/>
        <end position="165"/>
    </location>
</feature>
<feature type="transmembrane region" description="Helical" evidence="1">
    <location>
        <begin position="98"/>
        <end position="117"/>
    </location>
</feature>
<keyword evidence="1" id="KW-0472">Membrane</keyword>
<keyword evidence="3" id="KW-1185">Reference proteome</keyword>
<dbReference type="Proteomes" id="UP000253509">
    <property type="component" value="Unassembled WGS sequence"/>
</dbReference>
<dbReference type="EMBL" id="QNSB01000005">
    <property type="protein sequence ID" value="RBP71498.1"/>
    <property type="molecule type" value="Genomic_DNA"/>
</dbReference>
<evidence type="ECO:0000256" key="1">
    <source>
        <dbReference type="SAM" id="Phobius"/>
    </source>
</evidence>
<name>A0A366IL62_9MICO</name>
<dbReference type="AlphaFoldDB" id="A0A366IL62"/>
<gene>
    <name evidence="2" type="ORF">DFO65_10598</name>
</gene>
<proteinExistence type="predicted"/>
<evidence type="ECO:0008006" key="4">
    <source>
        <dbReference type="Google" id="ProtNLM"/>
    </source>
</evidence>
<comment type="caution">
    <text evidence="2">The sequence shown here is derived from an EMBL/GenBank/DDBJ whole genome shotgun (WGS) entry which is preliminary data.</text>
</comment>
<organism evidence="2 3">
    <name type="scientific">Brevibacterium celere</name>
    <dbReference type="NCBI Taxonomy" id="225845"/>
    <lineage>
        <taxon>Bacteria</taxon>
        <taxon>Bacillati</taxon>
        <taxon>Actinomycetota</taxon>
        <taxon>Actinomycetes</taxon>
        <taxon>Micrococcales</taxon>
        <taxon>Brevibacteriaceae</taxon>
        <taxon>Brevibacterium</taxon>
    </lineage>
</organism>
<feature type="transmembrane region" description="Helical" evidence="1">
    <location>
        <begin position="63"/>
        <end position="86"/>
    </location>
</feature>